<protein>
    <submittedName>
        <fullName evidence="5 6">protein PRR14L isoform X1</fullName>
    </submittedName>
</protein>
<reference evidence="5" key="1">
    <citation type="submission" date="2022-04" db="UniProtKB">
        <authorList>
            <consortium name="RefSeq"/>
        </authorList>
    </citation>
    <scope>IDENTIFICATION</scope>
</reference>
<feature type="region of interest" description="Disordered" evidence="2">
    <location>
        <begin position="918"/>
        <end position="938"/>
    </location>
</feature>
<dbReference type="GeneID" id="102369976"/>
<evidence type="ECO:0000313" key="5">
    <source>
        <dbReference type="RefSeq" id="XP_006019982.1"/>
    </source>
</evidence>
<feature type="compositionally biased region" description="Basic and acidic residues" evidence="2">
    <location>
        <begin position="2282"/>
        <end position="2291"/>
    </location>
</feature>
<keyword evidence="4" id="KW-1185">Reference proteome</keyword>
<evidence type="ECO:0000256" key="2">
    <source>
        <dbReference type="SAM" id="MobiDB-lite"/>
    </source>
</evidence>
<feature type="compositionally biased region" description="Basic and acidic residues" evidence="2">
    <location>
        <begin position="918"/>
        <end position="935"/>
    </location>
</feature>
<gene>
    <name evidence="5 6" type="primary">PRR14L</name>
</gene>
<dbReference type="PANTHER" id="PTHR14522">
    <property type="entry name" value="EMO2-RELATED"/>
    <property type="match status" value="1"/>
</dbReference>
<proteinExistence type="predicted"/>
<feature type="compositionally biased region" description="Basic and acidic residues" evidence="2">
    <location>
        <begin position="1412"/>
        <end position="1426"/>
    </location>
</feature>
<organism evidence="5">
    <name type="scientific">Alligator sinensis</name>
    <name type="common">Chinese alligator</name>
    <dbReference type="NCBI Taxonomy" id="38654"/>
    <lineage>
        <taxon>Eukaryota</taxon>
        <taxon>Metazoa</taxon>
        <taxon>Chordata</taxon>
        <taxon>Craniata</taxon>
        <taxon>Vertebrata</taxon>
        <taxon>Euteleostomi</taxon>
        <taxon>Archelosauria</taxon>
        <taxon>Archosauria</taxon>
        <taxon>Crocodylia</taxon>
        <taxon>Alligatoridae</taxon>
        <taxon>Alligatorinae</taxon>
        <taxon>Alligator</taxon>
    </lineage>
</organism>
<feature type="region of interest" description="Disordered" evidence="2">
    <location>
        <begin position="2270"/>
        <end position="2296"/>
    </location>
</feature>
<dbReference type="RefSeq" id="XP_025055059.1">
    <property type="nucleotide sequence ID" value="XM_025199274.1"/>
</dbReference>
<accession>A0A1U7RVX3</accession>
<dbReference type="Proteomes" id="UP000189705">
    <property type="component" value="Unplaced"/>
</dbReference>
<feature type="region of interest" description="Disordered" evidence="2">
    <location>
        <begin position="1606"/>
        <end position="1636"/>
    </location>
</feature>
<dbReference type="eggNOG" id="ENOG502RJ6E">
    <property type="taxonomic scope" value="Eukaryota"/>
</dbReference>
<feature type="domain" description="Tantalus-like" evidence="3">
    <location>
        <begin position="2312"/>
        <end position="2369"/>
    </location>
</feature>
<keyword evidence="1" id="KW-0597">Phosphoprotein</keyword>
<feature type="region of interest" description="Disordered" evidence="2">
    <location>
        <begin position="101"/>
        <end position="120"/>
    </location>
</feature>
<dbReference type="InterPro" id="IPR028149">
    <property type="entry name" value="Tantalus-like"/>
</dbReference>
<feature type="region of interest" description="Disordered" evidence="2">
    <location>
        <begin position="434"/>
        <end position="466"/>
    </location>
</feature>
<dbReference type="RefSeq" id="XP_006019982.1">
    <property type="nucleotide sequence ID" value="XM_006019920.3"/>
</dbReference>
<name>A0A1U7RVX3_ALLSI</name>
<evidence type="ECO:0000313" key="4">
    <source>
        <dbReference type="Proteomes" id="UP000189705"/>
    </source>
</evidence>
<dbReference type="Pfam" id="PF15386">
    <property type="entry name" value="Tantalus"/>
    <property type="match status" value="1"/>
</dbReference>
<evidence type="ECO:0000256" key="1">
    <source>
        <dbReference type="ARBA" id="ARBA00022553"/>
    </source>
</evidence>
<sequence length="2436" mass="269454">MLSTGVESLDRNHPHLLDSSMSAVVEELYTGLPVSISTKLTAGSEPNAGLDAKPEASPLVLAHSNILQSEGKRTCEVKNCSEATENVGNGYKSACKGLTESLPEEAGDPAEEDEAENGSLGKQDACAIRYQAENTGAPEAIQNAEEELVGCSAFITEEEQWSGEQKKPWIHPSGGEFSRTCCHEMLTPLKSKEENQANEQVTTETLLKPTEEAQGMKADGTRIFSKAGHRNDRVSKGLPPQSNECPDVETIMVNGEVSETRTLVSLEPLTVVGTGSTKEHLHEANEYKGLAACTVMPLTAEVNANSDLETGEENLSKSNHVNKTHTTSGNYQTATYQKEENTSRKCSAVHESKSNIDVDMLLSKASCDACPLRSVCNMNCGTMPQEDNTTESCKTQKENLVEDMENNTFENQPQLLEDCISKPVLQRQIPPVWGKEPFSSKAAQREVGSSTDHSHSFSSGENQRETAVKDSYVLDNSQDVQDGIHSKSCHSSVFSSVASSPEEFLEGDLKIIPSEINNLKKDKDQRQISTSNVCSYVAEQQTKENSSKSMETKNLVCTNSEDAHVCFDSAYNKNTNSYPSSHCSLDVVTKVDEVTLEKQSFEKKSKSSVMTEELVISLDKVPKANNSASFVTDQETACTPYEAMRPDAEKSKASPWGGGDACCKEDEYLSRLSRNESISSSTEVEVQPTDHQLCKDKVWSSINHKNVDTSTVVSKDSIKSTLSPLENTEIMVTDMENECSSTYSHNKQCTKDPCSAVNTCCILSDKTNFDNVLVNRHAFKEQVEVNTEEIGDLEMGDSSGHKSDSLPEECIFLANKSVPFEGRLGHKSRGQHMTNHTSIAENALCSICTAEKSTTGLSEAEINANMEVESLKLHDDGCCGVMEERLESYSVVISSDPNEGQEQINSYRLQKEEFDRKKTVDSIKAHEGNRKKDTSEQSLVNKNLNKSIISHRLEICNLQVDLGKGKRETLRKISMLSCGFNLSEYNTSTTDSESSMHQKDLDQSFGTECTCSQHANQSKGSVCQMQNQYLECQSEPKGPISGEKQNEILTVGDVPEHQQHQMKVLSKQMFNTGIQTMTSSGEDHKISIDSNQNELVGLKEDRDLTLLPHEFLREDNLQETFKESMLANNSPHSVVNVDHSTDSFSNFSEEEKVELKADSNNCSNASDVQGTFRESVVECSSLNNVVNTDHSTQLDSISSTSDQSKEPLMPVENANISELQKMDSLAMGQKHEVRTIVESCVVSQLISKSPLDEQENTNLLSEMRNEMCSLANLILSDTCVQSKLETLTEADGQKDIDTMQSKEFLLNQELPSAKPVTSETHLGQSMEISVPQKDEPLALPENTHMVNHGFFSAKVLCNHSPAKEPLEVTVLGKRTVDTNNPSVESDKAIHFLKEAVKLKVCTDNTVCSKEGPISEKNSKPVEKETDATSSQYSSYTQKFKRTSVEDEMERENKVMVEEINQPTHSIFESKDSLGILLDNGQCSCKKVESCVPLYVSTSEKPSQVCCVEQIPSCSLNNCSDKICCFRNLSKSPIVKLPSESTDDSSLAGKDLVNGETSEINYTATAEACSGSNMQSNSCTEASLKCVVSEECLPFELSSWNKENSKEAIRKQMKPPSNLITAENDRSGRERLDQGGESQIFKRKNVYEETEEVYLAQNPLLLKRQTQQKQESKKQVNTKIPLQPSTLYDAESLDTSYELVASSGVTKLEDPSGQISAVVNNKNYNKTRQMFSTLQDVKRPKITEKGVSSLYMKEPELESMSLQLGTHVKLSTDSSLFIPNSNMLPGANNFGHSEIHGAFGNTHKPSGLLLLKKQPGRKCKRVAMPDQLKTIRKNTKIKSSAFLRNSSGTILKQEHALLHSTCFADKPPAVETEIAVRLDHIPKQRANRFRLSSLKFSKCTKEPALLTKLSTLASRLLSPAKSTRKLRPLQTSSELLPVAEKYGHLNRLLEVFSCINMKLSSHWADGWCTKMFSFPPLALYPGESSKIHSSNRIPSPFLNAPILPLPFPIKLDSSSLTDFTGFMSQHCIADRPALGAAPAHPLQSSKWTLSFFLSPSWSGTAVFREDTNFGNKLHSSVVSLRTTEAPAPSHDCGRNATAKRRANCSMLGLHTVLALSSPGCYRIWTRRRNVTSRIPTIQRLFMSQFTQGLKGLKSPISVSDDLFSSLPYSLGRALSIWSQHGPSAHCPSEFPPVHSNHCKWQPSVGIENSYVILPRMPFHGTEAARISGDEIKLEPSFSVLLPKSCSVPESTVSPLRLSAPEFQVHPFEVDASLPPCPGSQTDTEFKKAEPEKRPKRVSQIRIRKTVPKPDPNLTPMGLPRPKRLKKKEFSLEEIYTNKNYKSPPTTRCLETIFEEPKEKNGSLISVSQQKRKRILEFQDFTIPRKRKARNRVKVAGSFTRAKKAALQGTELDALLIQKLMDLEAFFAEEEREQASGS</sequence>
<dbReference type="InterPro" id="IPR026320">
    <property type="entry name" value="PRR14"/>
</dbReference>
<evidence type="ECO:0000259" key="3">
    <source>
        <dbReference type="Pfam" id="PF15386"/>
    </source>
</evidence>
<feature type="region of interest" description="Disordered" evidence="2">
    <location>
        <begin position="1411"/>
        <end position="1434"/>
    </location>
</feature>
<feature type="compositionally biased region" description="Acidic residues" evidence="2">
    <location>
        <begin position="102"/>
        <end position="116"/>
    </location>
</feature>
<dbReference type="KEGG" id="asn:102369976"/>
<feature type="compositionally biased region" description="Basic and acidic residues" evidence="2">
    <location>
        <begin position="1622"/>
        <end position="1633"/>
    </location>
</feature>
<dbReference type="CTD" id="253143"/>
<dbReference type="PANTHER" id="PTHR14522:SF0">
    <property type="entry name" value="PROTEIN PRR14L"/>
    <property type="match status" value="1"/>
</dbReference>
<evidence type="ECO:0000313" key="6">
    <source>
        <dbReference type="RefSeq" id="XP_025055059.1"/>
    </source>
</evidence>